<dbReference type="STRING" id="1210089.GCA_001613165_05890"/>
<gene>
    <name evidence="2" type="ORF">DFR68_10866</name>
</gene>
<proteinExistence type="predicted"/>
<dbReference type="GO" id="GO:0003677">
    <property type="term" value="F:DNA binding"/>
    <property type="evidence" value="ECO:0007669"/>
    <property type="project" value="InterPro"/>
</dbReference>
<evidence type="ECO:0000313" key="3">
    <source>
        <dbReference type="Proteomes" id="UP000255355"/>
    </source>
</evidence>
<keyword evidence="3" id="KW-1185">Reference proteome</keyword>
<dbReference type="OrthoDB" id="4523834at2"/>
<dbReference type="Gene3D" id="1.10.260.40">
    <property type="entry name" value="lambda repressor-like DNA-binding domains"/>
    <property type="match status" value="1"/>
</dbReference>
<evidence type="ECO:0000313" key="2">
    <source>
        <dbReference type="EMBL" id="RDI48237.1"/>
    </source>
</evidence>
<dbReference type="EMBL" id="QQAZ01000008">
    <property type="protein sequence ID" value="RDI48237.1"/>
    <property type="molecule type" value="Genomic_DNA"/>
</dbReference>
<feature type="domain" description="HTH cro/C1-type" evidence="1">
    <location>
        <begin position="11"/>
        <end position="66"/>
    </location>
</feature>
<evidence type="ECO:0000259" key="1">
    <source>
        <dbReference type="PROSITE" id="PS50943"/>
    </source>
</evidence>
<dbReference type="Proteomes" id="UP000255355">
    <property type="component" value="Unassembled WGS sequence"/>
</dbReference>
<dbReference type="PROSITE" id="PS50943">
    <property type="entry name" value="HTH_CROC1"/>
    <property type="match status" value="1"/>
</dbReference>
<protein>
    <recommendedName>
        <fullName evidence="1">HTH cro/C1-type domain-containing protein</fullName>
    </recommendedName>
</protein>
<name>A0A370GX36_9NOCA</name>
<accession>A0A370GX36</accession>
<organism evidence="2 3">
    <name type="scientific">Nocardia mexicana</name>
    <dbReference type="NCBI Taxonomy" id="279262"/>
    <lineage>
        <taxon>Bacteria</taxon>
        <taxon>Bacillati</taxon>
        <taxon>Actinomycetota</taxon>
        <taxon>Actinomycetes</taxon>
        <taxon>Mycobacteriales</taxon>
        <taxon>Nocardiaceae</taxon>
        <taxon>Nocardia</taxon>
    </lineage>
</organism>
<sequence>MIVSTWTRIEVRALRDVALRMTQEEFAETLGFKVETIQKWEGRTTTIERPVRGRSAEALDTALAKLDGRQGERFRAAVNEARAGAATVVVSRRTEAAWRINLDSGGHDIERGAEDEVKRREFGILVGTALVAVGSDSAVGITRIGMDDARMLGERVVELAQRDQVIGGITLVQHALGQLEVAKRLLETCSFDDRAGRAFMTAAGELATLAGWLAHDADLNSVARRCYADAFALANQAGDENLTVHVCLNAAHQSIALSRNGNGNPHRALGLLSRARDLTRGQPPGRVHALIATREALAQSVLGERVEFGRAIATAWRELDFALEHESLDEAPGWLRFVNSNEVRSSEARAHGDLGDPARSAGMFATSAVEAMTPRNSACYRALWSTSLIKVGDVKEAVAQGLPVLAEVERKEISSTRVLRFLEPVRNALGDDPDNEFVNRFDTLQGRFDTLQGRATVGA</sequence>
<dbReference type="AlphaFoldDB" id="A0A370GX36"/>
<dbReference type="RefSeq" id="WP_147289037.1">
    <property type="nucleotide sequence ID" value="NZ_QQAZ01000008.1"/>
</dbReference>
<reference evidence="2 3" key="1">
    <citation type="submission" date="2018-07" db="EMBL/GenBank/DDBJ databases">
        <title>Genomic Encyclopedia of Type Strains, Phase IV (KMG-IV): sequencing the most valuable type-strain genomes for metagenomic binning, comparative biology and taxonomic classification.</title>
        <authorList>
            <person name="Goeker M."/>
        </authorList>
    </citation>
    <scope>NUCLEOTIDE SEQUENCE [LARGE SCALE GENOMIC DNA]</scope>
    <source>
        <strain evidence="2 3">DSM 44952</strain>
    </source>
</reference>
<dbReference type="InterPro" id="IPR010982">
    <property type="entry name" value="Lambda_DNA-bd_dom_sf"/>
</dbReference>
<comment type="caution">
    <text evidence="2">The sequence shown here is derived from an EMBL/GenBank/DDBJ whole genome shotgun (WGS) entry which is preliminary data.</text>
</comment>
<dbReference type="SUPFAM" id="SSF47413">
    <property type="entry name" value="lambda repressor-like DNA-binding domains"/>
    <property type="match status" value="1"/>
</dbReference>
<dbReference type="InterPro" id="IPR001387">
    <property type="entry name" value="Cro/C1-type_HTH"/>
</dbReference>